<evidence type="ECO:0000313" key="2">
    <source>
        <dbReference type="EMBL" id="EYC41642.1"/>
    </source>
</evidence>
<feature type="transmembrane region" description="Helical" evidence="1">
    <location>
        <begin position="48"/>
        <end position="69"/>
    </location>
</feature>
<evidence type="ECO:0000256" key="1">
    <source>
        <dbReference type="SAM" id="Phobius"/>
    </source>
</evidence>
<organism evidence="2 3">
    <name type="scientific">Ancylostoma ceylanicum</name>
    <dbReference type="NCBI Taxonomy" id="53326"/>
    <lineage>
        <taxon>Eukaryota</taxon>
        <taxon>Metazoa</taxon>
        <taxon>Ecdysozoa</taxon>
        <taxon>Nematoda</taxon>
        <taxon>Chromadorea</taxon>
        <taxon>Rhabditida</taxon>
        <taxon>Rhabditina</taxon>
        <taxon>Rhabditomorpha</taxon>
        <taxon>Strongyloidea</taxon>
        <taxon>Ancylostomatidae</taxon>
        <taxon>Ancylostomatinae</taxon>
        <taxon>Ancylostoma</taxon>
    </lineage>
</organism>
<dbReference type="AlphaFoldDB" id="A0A016WQV5"/>
<keyword evidence="1" id="KW-1133">Transmembrane helix</keyword>
<reference evidence="3" key="1">
    <citation type="journal article" date="2015" name="Nat. Genet.">
        <title>The genome and transcriptome of the zoonotic hookworm Ancylostoma ceylanicum identify infection-specific gene families.</title>
        <authorList>
            <person name="Schwarz E.M."/>
            <person name="Hu Y."/>
            <person name="Antoshechkin I."/>
            <person name="Miller M.M."/>
            <person name="Sternberg P.W."/>
            <person name="Aroian R.V."/>
        </authorList>
    </citation>
    <scope>NUCLEOTIDE SEQUENCE</scope>
    <source>
        <strain evidence="3">HY135</strain>
    </source>
</reference>
<name>A0A016WQV5_9BILA</name>
<sequence>MRHMQKEFMARGLTVDDITTQRQSPHVCAFRGIMSSIRAEYRTTVFEWWCGQLEASFLVTLFFIVYGLASFTTTVNVSSMRGALTVIV</sequence>
<dbReference type="Proteomes" id="UP000024635">
    <property type="component" value="Unassembled WGS sequence"/>
</dbReference>
<keyword evidence="1" id="KW-0812">Transmembrane</keyword>
<evidence type="ECO:0000313" key="3">
    <source>
        <dbReference type="Proteomes" id="UP000024635"/>
    </source>
</evidence>
<comment type="caution">
    <text evidence="2">The sequence shown here is derived from an EMBL/GenBank/DDBJ whole genome shotgun (WGS) entry which is preliminary data.</text>
</comment>
<keyword evidence="3" id="KW-1185">Reference proteome</keyword>
<protein>
    <submittedName>
        <fullName evidence="2">Uncharacterized protein</fullName>
    </submittedName>
</protein>
<proteinExistence type="predicted"/>
<accession>A0A016WQV5</accession>
<gene>
    <name evidence="2" type="primary">Acey_s0561.g3482</name>
    <name evidence="2" type="ORF">Y032_0561g3482</name>
</gene>
<dbReference type="EMBL" id="JARK01000161">
    <property type="protein sequence ID" value="EYC41642.1"/>
    <property type="molecule type" value="Genomic_DNA"/>
</dbReference>
<keyword evidence="1" id="KW-0472">Membrane</keyword>